<dbReference type="AlphaFoldDB" id="A0A928VYK0"/>
<dbReference type="EMBL" id="JADEXN010000055">
    <property type="protein sequence ID" value="MBE9040100.1"/>
    <property type="molecule type" value="Genomic_DNA"/>
</dbReference>
<comment type="caution">
    <text evidence="1">The sequence shown here is derived from an EMBL/GenBank/DDBJ whole genome shotgun (WGS) entry which is preliminary data.</text>
</comment>
<protein>
    <submittedName>
        <fullName evidence="1">AAA-like domain-containing protein</fullName>
    </submittedName>
</protein>
<dbReference type="SUPFAM" id="SSF52540">
    <property type="entry name" value="P-loop containing nucleoside triphosphate hydrolases"/>
    <property type="match status" value="1"/>
</dbReference>
<name>A0A928VYK0_9CYAN</name>
<dbReference type="Proteomes" id="UP000621799">
    <property type="component" value="Unassembled WGS sequence"/>
</dbReference>
<proteinExistence type="predicted"/>
<organism evidence="1 2">
    <name type="scientific">Zarconia navalis LEGE 11467</name>
    <dbReference type="NCBI Taxonomy" id="1828826"/>
    <lineage>
        <taxon>Bacteria</taxon>
        <taxon>Bacillati</taxon>
        <taxon>Cyanobacteriota</taxon>
        <taxon>Cyanophyceae</taxon>
        <taxon>Oscillatoriophycideae</taxon>
        <taxon>Oscillatoriales</taxon>
        <taxon>Oscillatoriales incertae sedis</taxon>
        <taxon>Zarconia</taxon>
        <taxon>Zarconia navalis</taxon>
    </lineage>
</organism>
<evidence type="ECO:0000313" key="1">
    <source>
        <dbReference type="EMBL" id="MBE9040100.1"/>
    </source>
</evidence>
<dbReference type="Pfam" id="PF14516">
    <property type="entry name" value="AAA_35"/>
    <property type="match status" value="1"/>
</dbReference>
<dbReference type="RefSeq" id="WP_264320358.1">
    <property type="nucleotide sequence ID" value="NZ_JADEXN010000055.1"/>
</dbReference>
<keyword evidence="2" id="KW-1185">Reference proteome</keyword>
<dbReference type="Gene3D" id="3.40.50.300">
    <property type="entry name" value="P-loop containing nucleotide triphosphate hydrolases"/>
    <property type="match status" value="1"/>
</dbReference>
<accession>A0A928VYK0</accession>
<dbReference type="InterPro" id="IPR027417">
    <property type="entry name" value="P-loop_NTPase"/>
</dbReference>
<gene>
    <name evidence="1" type="ORF">IQ235_04745</name>
</gene>
<evidence type="ECO:0000313" key="2">
    <source>
        <dbReference type="Proteomes" id="UP000621799"/>
    </source>
</evidence>
<sequence length="512" mass="59043">MPTGNFYAEAAYLHTQHFLEGLLALATGEKTCSTIRAKLVENNNLFDLVVNADSKKTLVKFIDNYYSNSLKFDYHEINTAINCLRESEFLNIYKEDYNSSKNREKAPKKSSLIFKIRNLPSNEKNTILKWLFEEWNRKRELKNIRPLNLAKLGFGCQLPSFFSLHNSDDCEPDLCDPKTWVMEGSVPPTSPFYIKRPPTEEQCYDQVLLPSSLIRIRAPKLMGKTSLMSWILFSAASKGYKTVQLDFNGCDLTALANQRELLSWFWSSIARELKLEKQVADWDGMESLNISCSSYFEDYLLSKISTPLVLGLDQVDKLFSYEQTAPNFFGLLRAWHEKGKTYPLWQKLRLVVTYATDAYIPLNDEQSPFNVGMEVGLPDFTNEQVLELVRKHKLSWSQKQISELSEMVGGHPHLVSIAIDNSLQKSLSLREILQDAPTQAGIYSKHLHYCWKMLKKDPNLFEAFKKVVNSRKAILLNPDETSALEHLGLIKKEGNRVHSRYKLYQKFFREIL</sequence>
<reference evidence="1" key="1">
    <citation type="submission" date="2020-10" db="EMBL/GenBank/DDBJ databases">
        <authorList>
            <person name="Castelo-Branco R."/>
            <person name="Eusebio N."/>
            <person name="Adriana R."/>
            <person name="Vieira A."/>
            <person name="Brugerolle De Fraissinette N."/>
            <person name="Rezende De Castro R."/>
            <person name="Schneider M.P."/>
            <person name="Vasconcelos V."/>
            <person name="Leao P.N."/>
        </authorList>
    </citation>
    <scope>NUCLEOTIDE SEQUENCE</scope>
    <source>
        <strain evidence="1">LEGE 11467</strain>
    </source>
</reference>